<dbReference type="EMBL" id="BAABHQ010000009">
    <property type="protein sequence ID" value="GAA4880008.1"/>
    <property type="molecule type" value="Genomic_DNA"/>
</dbReference>
<evidence type="ECO:0000313" key="3">
    <source>
        <dbReference type="Proteomes" id="UP001500457"/>
    </source>
</evidence>
<accession>A0ABP9EK69</accession>
<protein>
    <submittedName>
        <fullName evidence="2">Cytokinetic ring protein SteA</fullName>
    </submittedName>
</protein>
<feature type="transmembrane region" description="Helical" evidence="1">
    <location>
        <begin position="355"/>
        <end position="376"/>
    </location>
</feature>
<gene>
    <name evidence="2" type="primary">steA</name>
    <name evidence="2" type="ORF">GCM10023203_33430</name>
</gene>
<comment type="caution">
    <text evidence="2">The sequence shown here is derived from an EMBL/GenBank/DDBJ whole genome shotgun (WGS) entry which is preliminary data.</text>
</comment>
<keyword evidence="1" id="KW-0472">Membrane</keyword>
<evidence type="ECO:0000256" key="1">
    <source>
        <dbReference type="SAM" id="Phobius"/>
    </source>
</evidence>
<reference evidence="3" key="1">
    <citation type="journal article" date="2019" name="Int. J. Syst. Evol. Microbiol.">
        <title>The Global Catalogue of Microorganisms (GCM) 10K type strain sequencing project: providing services to taxonomists for standard genome sequencing and annotation.</title>
        <authorList>
            <consortium name="The Broad Institute Genomics Platform"/>
            <consortium name="The Broad Institute Genome Sequencing Center for Infectious Disease"/>
            <person name="Wu L."/>
            <person name="Ma J."/>
        </authorList>
    </citation>
    <scope>NUCLEOTIDE SEQUENCE [LARGE SCALE GENOMIC DNA]</scope>
    <source>
        <strain evidence="3">JCM 17983</strain>
    </source>
</reference>
<keyword evidence="3" id="KW-1185">Reference proteome</keyword>
<evidence type="ECO:0000313" key="2">
    <source>
        <dbReference type="EMBL" id="GAA4880008.1"/>
    </source>
</evidence>
<dbReference type="Proteomes" id="UP001500457">
    <property type="component" value="Unassembled WGS sequence"/>
</dbReference>
<proteinExistence type="predicted"/>
<organism evidence="2 3">
    <name type="scientific">Actinomycetospora straminea</name>
    <dbReference type="NCBI Taxonomy" id="663607"/>
    <lineage>
        <taxon>Bacteria</taxon>
        <taxon>Bacillati</taxon>
        <taxon>Actinomycetota</taxon>
        <taxon>Actinomycetes</taxon>
        <taxon>Pseudonocardiales</taxon>
        <taxon>Pseudonocardiaceae</taxon>
        <taxon>Actinomycetospora</taxon>
    </lineage>
</organism>
<dbReference type="RefSeq" id="WP_274231659.1">
    <property type="nucleotide sequence ID" value="NZ_BAABHQ010000009.1"/>
</dbReference>
<dbReference type="InterPro" id="IPR047795">
    <property type="entry name" value="Put_SteA-like"/>
</dbReference>
<keyword evidence="1" id="KW-1133">Transmembrane helix</keyword>
<name>A0ABP9EK69_9PSEU</name>
<sequence length="402" mass="41409">MGIKWPRGRTKEAAVGVVGPARLGGRAGGEVSPELLRRLGRGDVAVIDQVDLDRATAHALVDAGVAGVVNVSPSISGRYPNLGPEILTDAGVALLDDVGDAVLRRLRDGATVRLHDGGVYLGEEEIARGFSQTPETVADQLAEARSGLAAQLEAFSANTTEFMGRERAMLLDGVGVPGLETSMNGRTVLVVAPGPDRATELRRLRHFVREERPVLVGVGGGAESLKAAGWTPSVVVGTALEIDPELARKAVDVVIPADLDGHIAGLARLQDAGIDPVGFPSSANPEDMALILAQRHGASLVVACGFEATLSGFLDRGRTGSNPSTVLTRLRLGPTLVDASAVAALHRHRVTTGAVLLLLLAVMAVGATALLASGVAEAIVMLVREGWTAALGAAQAAQGVRG</sequence>
<dbReference type="NCBIfam" id="NF040608">
    <property type="entry name" value="division_SteA"/>
    <property type="match status" value="1"/>
</dbReference>
<keyword evidence="1" id="KW-0812">Transmembrane</keyword>